<dbReference type="Gene3D" id="1.20.5.780">
    <property type="entry name" value="Single helix bin"/>
    <property type="match status" value="1"/>
</dbReference>
<proteinExistence type="predicted"/>
<dbReference type="KEGG" id="csn:Cyast_2046"/>
<dbReference type="HOGENOM" id="CLU_2600220_0_0_3"/>
<dbReference type="EMBL" id="CP003940">
    <property type="protein sequence ID" value="AFZ47996.1"/>
    <property type="molecule type" value="Genomic_DNA"/>
</dbReference>
<protein>
    <submittedName>
        <fullName evidence="1">Uncharacterized protein</fullName>
    </submittedName>
</protein>
<dbReference type="AlphaFoldDB" id="K9YM37"/>
<keyword evidence="2" id="KW-1185">Reference proteome</keyword>
<organism evidence="1 2">
    <name type="scientific">Cyanobacterium stanieri (strain ATCC 29140 / PCC 7202)</name>
    <dbReference type="NCBI Taxonomy" id="292563"/>
    <lineage>
        <taxon>Bacteria</taxon>
        <taxon>Bacillati</taxon>
        <taxon>Cyanobacteriota</taxon>
        <taxon>Cyanophyceae</taxon>
        <taxon>Oscillatoriophycideae</taxon>
        <taxon>Chroococcales</taxon>
        <taxon>Geminocystaceae</taxon>
        <taxon>Cyanobacterium</taxon>
    </lineage>
</organism>
<evidence type="ECO:0000313" key="1">
    <source>
        <dbReference type="EMBL" id="AFZ47996.1"/>
    </source>
</evidence>
<dbReference type="Proteomes" id="UP000010483">
    <property type="component" value="Chromosome"/>
</dbReference>
<accession>K9YM37</accession>
<gene>
    <name evidence="1" type="ordered locus">Cyast_2046</name>
</gene>
<dbReference type="BioCyc" id="CSTA292563:G1353-2050-MONOMER"/>
<sequence length="79" mass="8976">MTLTELLPKLHYLSQSEKLMVIKFLVQELESELENLTSSESIFLSSSDWQKITTLICNPPSPTQSLLSAIERYSKEVTS</sequence>
<name>K9YM37_CYASC</name>
<reference evidence="2" key="1">
    <citation type="journal article" date="2013" name="Proc. Natl. Acad. Sci. U.S.A.">
        <title>Improving the coverage of the cyanobacterial phylum using diversity-driven genome sequencing.</title>
        <authorList>
            <person name="Shih P.M."/>
            <person name="Wu D."/>
            <person name="Latifi A."/>
            <person name="Axen S.D."/>
            <person name="Fewer D.P."/>
            <person name="Talla E."/>
            <person name="Calteau A."/>
            <person name="Cai F."/>
            <person name="Tandeau de Marsac N."/>
            <person name="Rippka R."/>
            <person name="Herdman M."/>
            <person name="Sivonen K."/>
            <person name="Coursin T."/>
            <person name="Laurent T."/>
            <person name="Goodwin L."/>
            <person name="Nolan M."/>
            <person name="Davenport K.W."/>
            <person name="Han C.S."/>
            <person name="Rubin E.M."/>
            <person name="Eisen J.A."/>
            <person name="Woyke T."/>
            <person name="Gugger M."/>
            <person name="Kerfeld C.A."/>
        </authorList>
    </citation>
    <scope>NUCLEOTIDE SEQUENCE [LARGE SCALE GENOMIC DNA]</scope>
    <source>
        <strain evidence="2">ATCC 29140 / PCC 7202</strain>
    </source>
</reference>
<evidence type="ECO:0000313" key="2">
    <source>
        <dbReference type="Proteomes" id="UP000010483"/>
    </source>
</evidence>
<dbReference type="STRING" id="292563.Cyast_2046"/>